<protein>
    <submittedName>
        <fullName evidence="9">Membrane protein</fullName>
    </submittedName>
</protein>
<sequence length="234" mass="24246">MGFEAAGVFDVVDLVGVLANGILGGAVARQLRFDPIGFVVLAVLSALGGGIMRDTLLQHGFPVALTNPAYLLTAVLGAAVAFLVRLDGVWATRVLLVADSLSLGCWSATGTAKALGFGLGWLPAMFLGLLTAVGGGMVRDIAVGRLPAIFGGNTLYATGALIGSAEMALLYPLGQQNLGFALAIVTGSAVSLVARRRGWRLPEPVEFRLGALPGLRWPRRRPEAPNGTDEGQVE</sequence>
<evidence type="ECO:0000256" key="2">
    <source>
        <dbReference type="ARBA" id="ARBA00008193"/>
    </source>
</evidence>
<evidence type="ECO:0000259" key="8">
    <source>
        <dbReference type="Pfam" id="PF03458"/>
    </source>
</evidence>
<keyword evidence="3" id="KW-1003">Cell membrane</keyword>
<dbReference type="Pfam" id="PF03458">
    <property type="entry name" value="Gly_transporter"/>
    <property type="match status" value="2"/>
</dbReference>
<dbReference type="AlphaFoldDB" id="A0A0B2AM39"/>
<evidence type="ECO:0000256" key="7">
    <source>
        <dbReference type="SAM" id="Phobius"/>
    </source>
</evidence>
<comment type="similarity">
    <text evidence="2">Belongs to the UPF0126 family.</text>
</comment>
<evidence type="ECO:0000256" key="6">
    <source>
        <dbReference type="ARBA" id="ARBA00023136"/>
    </source>
</evidence>
<dbReference type="PANTHER" id="PTHR30506">
    <property type="entry name" value="INNER MEMBRANE PROTEIN"/>
    <property type="match status" value="1"/>
</dbReference>
<comment type="subcellular location">
    <subcellularLocation>
        <location evidence="1">Cell membrane</location>
        <topology evidence="1">Multi-pass membrane protein</topology>
    </subcellularLocation>
</comment>
<keyword evidence="10" id="KW-1185">Reference proteome</keyword>
<dbReference type="OrthoDB" id="9791874at2"/>
<organism evidence="9 10">
    <name type="scientific">Sinomonas humi</name>
    <dbReference type="NCBI Taxonomy" id="1338436"/>
    <lineage>
        <taxon>Bacteria</taxon>
        <taxon>Bacillati</taxon>
        <taxon>Actinomycetota</taxon>
        <taxon>Actinomycetes</taxon>
        <taxon>Micrococcales</taxon>
        <taxon>Micrococcaceae</taxon>
        <taxon>Sinomonas</taxon>
    </lineage>
</organism>
<feature type="transmembrane region" description="Helical" evidence="7">
    <location>
        <begin position="35"/>
        <end position="52"/>
    </location>
</feature>
<keyword evidence="5 7" id="KW-1133">Transmembrane helix</keyword>
<name>A0A0B2AM39_9MICC</name>
<keyword evidence="4 7" id="KW-0812">Transmembrane</keyword>
<dbReference type="RefSeq" id="WP_043123488.1">
    <property type="nucleotide sequence ID" value="NZ_JTDL01000109.1"/>
</dbReference>
<dbReference type="STRING" id="1338436.LK10_10910"/>
<feature type="transmembrane region" description="Helical" evidence="7">
    <location>
        <begin position="64"/>
        <end position="83"/>
    </location>
</feature>
<gene>
    <name evidence="9" type="ORF">LK10_10910</name>
</gene>
<dbReference type="InterPro" id="IPR005115">
    <property type="entry name" value="Gly_transporter"/>
</dbReference>
<dbReference type="PANTHER" id="PTHR30506:SF3">
    <property type="entry name" value="UPF0126 INNER MEMBRANE PROTEIN YADS-RELATED"/>
    <property type="match status" value="1"/>
</dbReference>
<evidence type="ECO:0000313" key="9">
    <source>
        <dbReference type="EMBL" id="KHL02909.1"/>
    </source>
</evidence>
<feature type="domain" description="Glycine transporter" evidence="8">
    <location>
        <begin position="97"/>
        <end position="171"/>
    </location>
</feature>
<evidence type="ECO:0000313" key="10">
    <source>
        <dbReference type="Proteomes" id="UP000030982"/>
    </source>
</evidence>
<reference evidence="9 10" key="1">
    <citation type="submission" date="2014-09" db="EMBL/GenBank/DDBJ databases">
        <title>Genome sequence of Sinomonas sp. MUSC 117.</title>
        <authorList>
            <person name="Lee L.-H."/>
        </authorList>
    </citation>
    <scope>NUCLEOTIDE SEQUENCE [LARGE SCALE GENOMIC DNA]</scope>
    <source>
        <strain evidence="9 10">MUSC 117</strain>
    </source>
</reference>
<accession>A0A0B2AM39</accession>
<feature type="transmembrane region" description="Helical" evidence="7">
    <location>
        <begin position="177"/>
        <end position="194"/>
    </location>
</feature>
<feature type="transmembrane region" description="Helical" evidence="7">
    <location>
        <begin position="115"/>
        <end position="138"/>
    </location>
</feature>
<keyword evidence="6 7" id="KW-0472">Membrane</keyword>
<dbReference type="Proteomes" id="UP000030982">
    <property type="component" value="Unassembled WGS sequence"/>
</dbReference>
<dbReference type="GO" id="GO:0005886">
    <property type="term" value="C:plasma membrane"/>
    <property type="evidence" value="ECO:0007669"/>
    <property type="project" value="UniProtKB-SubCell"/>
</dbReference>
<feature type="transmembrane region" description="Helical" evidence="7">
    <location>
        <begin position="150"/>
        <end position="171"/>
    </location>
</feature>
<proteinExistence type="inferred from homology"/>
<evidence type="ECO:0000256" key="4">
    <source>
        <dbReference type="ARBA" id="ARBA00022692"/>
    </source>
</evidence>
<comment type="caution">
    <text evidence="9">The sequence shown here is derived from an EMBL/GenBank/DDBJ whole genome shotgun (WGS) entry which is preliminary data.</text>
</comment>
<dbReference type="EMBL" id="JTDL01000109">
    <property type="protein sequence ID" value="KHL02909.1"/>
    <property type="molecule type" value="Genomic_DNA"/>
</dbReference>
<evidence type="ECO:0000256" key="3">
    <source>
        <dbReference type="ARBA" id="ARBA00022475"/>
    </source>
</evidence>
<feature type="transmembrane region" description="Helical" evidence="7">
    <location>
        <begin position="6"/>
        <end position="28"/>
    </location>
</feature>
<feature type="domain" description="Glycine transporter" evidence="8">
    <location>
        <begin position="11"/>
        <end position="84"/>
    </location>
</feature>
<evidence type="ECO:0000256" key="1">
    <source>
        <dbReference type="ARBA" id="ARBA00004651"/>
    </source>
</evidence>
<evidence type="ECO:0000256" key="5">
    <source>
        <dbReference type="ARBA" id="ARBA00022989"/>
    </source>
</evidence>